<keyword evidence="6" id="KW-0732">Signal</keyword>
<comment type="caution">
    <text evidence="7">The sequence shown here is derived from an EMBL/GenBank/DDBJ whole genome shotgun (WGS) entry which is preliminary data.</text>
</comment>
<dbReference type="GO" id="GO:0016020">
    <property type="term" value="C:membrane"/>
    <property type="evidence" value="ECO:0007669"/>
    <property type="project" value="UniProtKB-SubCell"/>
</dbReference>
<accession>A0A327QT27</accession>
<dbReference type="EMBL" id="QLLL01000003">
    <property type="protein sequence ID" value="RAJ07005.1"/>
    <property type="molecule type" value="Genomic_DNA"/>
</dbReference>
<dbReference type="AlphaFoldDB" id="A0A327QT27"/>
<evidence type="ECO:0000313" key="7">
    <source>
        <dbReference type="EMBL" id="RAJ07005.1"/>
    </source>
</evidence>
<reference evidence="7 8" key="1">
    <citation type="submission" date="2018-06" db="EMBL/GenBank/DDBJ databases">
        <title>Genomic Encyclopedia of Archaeal and Bacterial Type Strains, Phase II (KMG-II): from individual species to whole genera.</title>
        <authorList>
            <person name="Goeker M."/>
        </authorList>
    </citation>
    <scope>NUCLEOTIDE SEQUENCE [LARGE SCALE GENOMIC DNA]</scope>
    <source>
        <strain evidence="7 8">DSM 23857</strain>
    </source>
</reference>
<feature type="signal peptide" evidence="6">
    <location>
        <begin position="1"/>
        <end position="27"/>
    </location>
</feature>
<evidence type="ECO:0000256" key="6">
    <source>
        <dbReference type="SAM" id="SignalP"/>
    </source>
</evidence>
<proteinExistence type="predicted"/>
<feature type="chain" id="PRO_5016407996" evidence="6">
    <location>
        <begin position="28"/>
        <end position="143"/>
    </location>
</feature>
<feature type="transmembrane region" description="Helical" evidence="5">
    <location>
        <begin position="64"/>
        <end position="82"/>
    </location>
</feature>
<gene>
    <name evidence="7" type="ORF">LX64_02134</name>
</gene>
<evidence type="ECO:0000313" key="8">
    <source>
        <dbReference type="Proteomes" id="UP000249547"/>
    </source>
</evidence>
<name>A0A327QT27_9BACT</name>
<dbReference type="Pfam" id="PF07681">
    <property type="entry name" value="DoxX"/>
    <property type="match status" value="1"/>
</dbReference>
<keyword evidence="8" id="KW-1185">Reference proteome</keyword>
<keyword evidence="4 5" id="KW-0472">Membrane</keyword>
<organism evidence="7 8">
    <name type="scientific">Chitinophaga skermanii</name>
    <dbReference type="NCBI Taxonomy" id="331697"/>
    <lineage>
        <taxon>Bacteria</taxon>
        <taxon>Pseudomonadati</taxon>
        <taxon>Bacteroidota</taxon>
        <taxon>Chitinophagia</taxon>
        <taxon>Chitinophagales</taxon>
        <taxon>Chitinophagaceae</taxon>
        <taxon>Chitinophaga</taxon>
    </lineage>
</organism>
<dbReference type="InterPro" id="IPR032808">
    <property type="entry name" value="DoxX"/>
</dbReference>
<evidence type="ECO:0000256" key="5">
    <source>
        <dbReference type="SAM" id="Phobius"/>
    </source>
</evidence>
<dbReference type="RefSeq" id="WP_111597576.1">
    <property type="nucleotide sequence ID" value="NZ_QLLL01000003.1"/>
</dbReference>
<keyword evidence="3 5" id="KW-1133">Transmembrane helix</keyword>
<protein>
    <submittedName>
        <fullName evidence="7">DoxX-like protein</fullName>
    </submittedName>
</protein>
<evidence type="ECO:0000256" key="2">
    <source>
        <dbReference type="ARBA" id="ARBA00022692"/>
    </source>
</evidence>
<comment type="subcellular location">
    <subcellularLocation>
        <location evidence="1">Membrane</location>
        <topology evidence="1">Multi-pass membrane protein</topology>
    </subcellularLocation>
</comment>
<evidence type="ECO:0000256" key="4">
    <source>
        <dbReference type="ARBA" id="ARBA00023136"/>
    </source>
</evidence>
<keyword evidence="2 5" id="KW-0812">Transmembrane</keyword>
<feature type="transmembrane region" description="Helical" evidence="5">
    <location>
        <begin position="89"/>
        <end position="110"/>
    </location>
</feature>
<evidence type="ECO:0000256" key="3">
    <source>
        <dbReference type="ARBA" id="ARBA00022989"/>
    </source>
</evidence>
<dbReference type="Proteomes" id="UP000249547">
    <property type="component" value="Unassembled WGS sequence"/>
</dbReference>
<evidence type="ECO:0000256" key="1">
    <source>
        <dbReference type="ARBA" id="ARBA00004141"/>
    </source>
</evidence>
<dbReference type="OrthoDB" id="676158at2"/>
<sequence>MEPSTNNPFPQLFLRIALAAALLSAVADRFGCWPASQSAWGNMTTFIQYTGKITSFLPAGLTTTNAYLATFAETVLGILLILGYKTRWVAMATGVLLLLFAISMTLTLGIKSTFDYSVWVGSAGAFLLSTQKHYRYSLDALIA</sequence>